<feature type="signal peptide" evidence="1">
    <location>
        <begin position="1"/>
        <end position="21"/>
    </location>
</feature>
<keyword evidence="1" id="KW-0732">Signal</keyword>
<dbReference type="Proteomes" id="UP000607653">
    <property type="component" value="Unassembled WGS sequence"/>
</dbReference>
<organism evidence="2 3">
    <name type="scientific">Nelumbo nucifera</name>
    <name type="common">Sacred lotus</name>
    <dbReference type="NCBI Taxonomy" id="4432"/>
    <lineage>
        <taxon>Eukaryota</taxon>
        <taxon>Viridiplantae</taxon>
        <taxon>Streptophyta</taxon>
        <taxon>Embryophyta</taxon>
        <taxon>Tracheophyta</taxon>
        <taxon>Spermatophyta</taxon>
        <taxon>Magnoliopsida</taxon>
        <taxon>Proteales</taxon>
        <taxon>Nelumbonaceae</taxon>
        <taxon>Nelumbo</taxon>
    </lineage>
</organism>
<evidence type="ECO:0000313" key="2">
    <source>
        <dbReference type="EMBL" id="DAD42081.1"/>
    </source>
</evidence>
<proteinExistence type="predicted"/>
<protein>
    <recommendedName>
        <fullName evidence="4">Thionin-like protein 2</fullName>
    </recommendedName>
</protein>
<dbReference type="EMBL" id="DUZY01000006">
    <property type="protein sequence ID" value="DAD42081.1"/>
    <property type="molecule type" value="Genomic_DNA"/>
</dbReference>
<dbReference type="AlphaFoldDB" id="A0A822ZEB4"/>
<accession>A0A822ZEB4</accession>
<evidence type="ECO:0000256" key="1">
    <source>
        <dbReference type="SAM" id="SignalP"/>
    </source>
</evidence>
<evidence type="ECO:0008006" key="4">
    <source>
        <dbReference type="Google" id="ProtNLM"/>
    </source>
</evidence>
<evidence type="ECO:0000313" key="3">
    <source>
        <dbReference type="Proteomes" id="UP000607653"/>
    </source>
</evidence>
<reference evidence="2 3" key="1">
    <citation type="journal article" date="2020" name="Mol. Biol. Evol.">
        <title>Distinct Expression and Methylation Patterns for Genes with Different Fates following a Single Whole-Genome Duplication in Flowering Plants.</title>
        <authorList>
            <person name="Shi T."/>
            <person name="Rahmani R.S."/>
            <person name="Gugger P.F."/>
            <person name="Wang M."/>
            <person name="Li H."/>
            <person name="Zhang Y."/>
            <person name="Li Z."/>
            <person name="Wang Q."/>
            <person name="Van de Peer Y."/>
            <person name="Marchal K."/>
            <person name="Chen J."/>
        </authorList>
    </citation>
    <scope>NUCLEOTIDE SEQUENCE [LARGE SCALE GENOMIC DNA]</scope>
    <source>
        <tissue evidence="2">Leaf</tissue>
    </source>
</reference>
<comment type="caution">
    <text evidence="2">The sequence shown here is derived from an EMBL/GenBank/DDBJ whole genome shotgun (WGS) entry which is preliminary data.</text>
</comment>
<sequence>MAGKEVAALLLICMLVWSVKAAKEELRFNECITPKCVITCLKVGGTSVSYCKNQCATLRPSSCKGYASRNRILASMSSVHASYSECITAQCMPVCFMSADSTFSTCQAQCAAICKDYENP</sequence>
<gene>
    <name evidence="2" type="ORF">HUJ06_000311</name>
</gene>
<keyword evidence="3" id="KW-1185">Reference proteome</keyword>
<feature type="chain" id="PRO_5032385613" description="Thionin-like protein 2" evidence="1">
    <location>
        <begin position="22"/>
        <end position="120"/>
    </location>
</feature>
<name>A0A822ZEB4_NELNU</name>